<accession>A0ACB7XWX8</accession>
<keyword evidence="2" id="KW-1185">Reference proteome</keyword>
<gene>
    <name evidence="1" type="ORF">Vadar_034469</name>
</gene>
<proteinExistence type="predicted"/>
<evidence type="ECO:0000313" key="1">
    <source>
        <dbReference type="EMBL" id="KAH7845035.1"/>
    </source>
</evidence>
<dbReference type="EMBL" id="CM037151">
    <property type="protein sequence ID" value="KAH7845035.1"/>
    <property type="molecule type" value="Genomic_DNA"/>
</dbReference>
<organism evidence="1 2">
    <name type="scientific">Vaccinium darrowii</name>
    <dbReference type="NCBI Taxonomy" id="229202"/>
    <lineage>
        <taxon>Eukaryota</taxon>
        <taxon>Viridiplantae</taxon>
        <taxon>Streptophyta</taxon>
        <taxon>Embryophyta</taxon>
        <taxon>Tracheophyta</taxon>
        <taxon>Spermatophyta</taxon>
        <taxon>Magnoliopsida</taxon>
        <taxon>eudicotyledons</taxon>
        <taxon>Gunneridae</taxon>
        <taxon>Pentapetalae</taxon>
        <taxon>asterids</taxon>
        <taxon>Ericales</taxon>
        <taxon>Ericaceae</taxon>
        <taxon>Vaccinioideae</taxon>
        <taxon>Vaccinieae</taxon>
        <taxon>Vaccinium</taxon>
    </lineage>
</organism>
<sequence>MASSESGYVNPATKGRSVRWKWIITALAVSATLLTTAFFYRIQRRKLQRKKGKDLLSFDPGTSIGAGNNTIEASKSQNSRKKNEVDLPWFSFASVSAATDNFSDANKLGEGGFGPVYKISDFGMARIFGGNGSQATNRIVGTYGYMSPEYALKGLFSVKSDVFSFGVLFLEILTGKKNTSFYNSDSLTLLGYAWDLWKSQPNLTSSSRGSNVGRKLIIAALAVSMTLLTTAFFYSIRRRKLQKKGKDLLSFDLGTSIGAGNTTLTKASKNPNTGKKEIDLPRFSFASVSAATDNFSDANKLGEGGFGPVYKDMTPKISDFGMARIFGGNGSQATERIVGTYGYMSPEYALEGLFSVKSDVFSFGVLLLEILSGKRNTGFYHTDSLNLLGYTWDLWKSGRGQDHIELSSSLEGPIHGGGATTCVNSSALALATPLPISIFIQVMTR</sequence>
<name>A0ACB7XWX8_9ERIC</name>
<evidence type="ECO:0000313" key="2">
    <source>
        <dbReference type="Proteomes" id="UP000828048"/>
    </source>
</evidence>
<dbReference type="Proteomes" id="UP000828048">
    <property type="component" value="Chromosome 1"/>
</dbReference>
<protein>
    <submittedName>
        <fullName evidence="1">Uncharacterized protein</fullName>
    </submittedName>
</protein>
<reference evidence="1 2" key="1">
    <citation type="journal article" date="2021" name="Hortic Res">
        <title>High-quality reference genome and annotation aids understanding of berry development for evergreen blueberry (Vaccinium darrowii).</title>
        <authorList>
            <person name="Yu J."/>
            <person name="Hulse-Kemp A.M."/>
            <person name="Babiker E."/>
            <person name="Staton M."/>
        </authorList>
    </citation>
    <scope>NUCLEOTIDE SEQUENCE [LARGE SCALE GENOMIC DNA]</scope>
    <source>
        <strain evidence="2">cv. NJ 8807/NJ 8810</strain>
        <tissue evidence="1">Young leaf</tissue>
    </source>
</reference>
<comment type="caution">
    <text evidence="1">The sequence shown here is derived from an EMBL/GenBank/DDBJ whole genome shotgun (WGS) entry which is preliminary data.</text>
</comment>